<dbReference type="Gene3D" id="3.30.1340.10">
    <property type="entry name" value="HPr-like"/>
    <property type="match status" value="1"/>
</dbReference>
<dbReference type="InterPro" id="IPR050399">
    <property type="entry name" value="HPr"/>
</dbReference>
<dbReference type="PRINTS" id="PR00107">
    <property type="entry name" value="PHOSPHOCPHPR"/>
</dbReference>
<keyword evidence="3" id="KW-0963">Cytoplasm</keyword>
<dbReference type="InterPro" id="IPR002114">
    <property type="entry name" value="PTS_HPr_Ser_P_site"/>
</dbReference>
<dbReference type="OrthoDB" id="9809047at2"/>
<dbReference type="NCBIfam" id="TIGR01003">
    <property type="entry name" value="PTS_HPr_family"/>
    <property type="match status" value="1"/>
</dbReference>
<reference evidence="7 8" key="2">
    <citation type="submission" date="2019-01" db="EMBL/GenBank/DDBJ databases">
        <title>Tautonia sociabilis, a novel thermotolerant planctomycete of Isosphaeraceae family, isolated from a 4000 m deep subterranean habitat.</title>
        <authorList>
            <person name="Kovaleva O.L."/>
            <person name="Elcheninov A.G."/>
            <person name="Van Heerden E."/>
            <person name="Toshchakov S.V."/>
            <person name="Novikov A."/>
            <person name="Bonch-Osmolovskaya E.A."/>
            <person name="Kublanov I.V."/>
        </authorList>
    </citation>
    <scope>NUCLEOTIDE SEQUENCE [LARGE SCALE GENOMIC DNA]</scope>
    <source>
        <strain evidence="7 8">GM2012</strain>
    </source>
</reference>
<evidence type="ECO:0000259" key="6">
    <source>
        <dbReference type="PROSITE" id="PS51350"/>
    </source>
</evidence>
<dbReference type="AlphaFoldDB" id="A0A432MIC3"/>
<dbReference type="InterPro" id="IPR000032">
    <property type="entry name" value="HPr-like"/>
</dbReference>
<protein>
    <submittedName>
        <fullName evidence="7">HPr family phosphocarrier protein</fullName>
    </submittedName>
</protein>
<dbReference type="Pfam" id="PF00381">
    <property type="entry name" value="PTS-HPr"/>
    <property type="match status" value="1"/>
</dbReference>
<organism evidence="7 8">
    <name type="scientific">Tautonia sociabilis</name>
    <dbReference type="NCBI Taxonomy" id="2080755"/>
    <lineage>
        <taxon>Bacteria</taxon>
        <taxon>Pseudomonadati</taxon>
        <taxon>Planctomycetota</taxon>
        <taxon>Planctomycetia</taxon>
        <taxon>Isosphaerales</taxon>
        <taxon>Isosphaeraceae</taxon>
        <taxon>Tautonia</taxon>
    </lineage>
</organism>
<feature type="domain" description="HPr" evidence="6">
    <location>
        <begin position="7"/>
        <end position="94"/>
    </location>
</feature>
<dbReference type="PANTHER" id="PTHR33705:SF2">
    <property type="entry name" value="PHOSPHOCARRIER PROTEIN NPR"/>
    <property type="match status" value="1"/>
</dbReference>
<evidence type="ECO:0000313" key="7">
    <source>
        <dbReference type="EMBL" id="RUL86882.1"/>
    </source>
</evidence>
<dbReference type="PROSITE" id="PS00589">
    <property type="entry name" value="PTS_HPR_SER"/>
    <property type="match status" value="1"/>
</dbReference>
<gene>
    <name evidence="7" type="ORF">TsocGM_15320</name>
</gene>
<name>A0A432MIC3_9BACT</name>
<dbReference type="Proteomes" id="UP000280296">
    <property type="component" value="Unassembled WGS sequence"/>
</dbReference>
<dbReference type="GO" id="GO:0009401">
    <property type="term" value="P:phosphoenolpyruvate-dependent sugar phosphotransferase system"/>
    <property type="evidence" value="ECO:0007669"/>
    <property type="project" value="UniProtKB-KW"/>
</dbReference>
<proteinExistence type="inferred from homology"/>
<evidence type="ECO:0000256" key="2">
    <source>
        <dbReference type="ARBA" id="ARBA00010736"/>
    </source>
</evidence>
<dbReference type="PANTHER" id="PTHR33705">
    <property type="entry name" value="PHOSPHOCARRIER PROTEIN HPR"/>
    <property type="match status" value="1"/>
</dbReference>
<keyword evidence="8" id="KW-1185">Reference proteome</keyword>
<comment type="caution">
    <text evidence="7">The sequence shown here is derived from an EMBL/GenBank/DDBJ whole genome shotgun (WGS) entry which is preliminary data.</text>
</comment>
<evidence type="ECO:0000313" key="8">
    <source>
        <dbReference type="Proteomes" id="UP000280296"/>
    </source>
</evidence>
<evidence type="ECO:0000256" key="1">
    <source>
        <dbReference type="ARBA" id="ARBA00004496"/>
    </source>
</evidence>
<dbReference type="CDD" id="cd00367">
    <property type="entry name" value="PTS-HPr_like"/>
    <property type="match status" value="1"/>
</dbReference>
<accession>A0A432MIC3</accession>
<keyword evidence="4" id="KW-0598">Phosphotransferase system</keyword>
<feature type="region of interest" description="Disordered" evidence="5">
    <location>
        <begin position="94"/>
        <end position="115"/>
    </location>
</feature>
<comment type="similarity">
    <text evidence="2">Belongs to the HPr family.</text>
</comment>
<dbReference type="InterPro" id="IPR035895">
    <property type="entry name" value="HPr-like_sf"/>
</dbReference>
<evidence type="ECO:0000256" key="3">
    <source>
        <dbReference type="ARBA" id="ARBA00022490"/>
    </source>
</evidence>
<dbReference type="EMBL" id="RYZH01000029">
    <property type="protein sequence ID" value="RUL86882.1"/>
    <property type="molecule type" value="Genomic_DNA"/>
</dbReference>
<dbReference type="SUPFAM" id="SSF55594">
    <property type="entry name" value="HPr-like"/>
    <property type="match status" value="1"/>
</dbReference>
<sequence length="115" mass="12291">MTQDPHLARRRVEITNPYGLHLRPAEKFVGLAGQFRAEVRVRHEGRDFNGKSILDLMALAAECGTWLELEALGPDADAAVAALAELVAARFGELTPPGPCPPAEADSGQAGKLHP</sequence>
<evidence type="ECO:0000256" key="4">
    <source>
        <dbReference type="ARBA" id="ARBA00022683"/>
    </source>
</evidence>
<dbReference type="PROSITE" id="PS51350">
    <property type="entry name" value="PTS_HPR_DOM"/>
    <property type="match status" value="1"/>
</dbReference>
<reference evidence="7 8" key="1">
    <citation type="submission" date="2018-12" db="EMBL/GenBank/DDBJ databases">
        <authorList>
            <person name="Toschakov S.V."/>
        </authorList>
    </citation>
    <scope>NUCLEOTIDE SEQUENCE [LARGE SCALE GENOMIC DNA]</scope>
    <source>
        <strain evidence="7 8">GM2012</strain>
    </source>
</reference>
<evidence type="ECO:0000256" key="5">
    <source>
        <dbReference type="SAM" id="MobiDB-lite"/>
    </source>
</evidence>
<dbReference type="GO" id="GO:0005737">
    <property type="term" value="C:cytoplasm"/>
    <property type="evidence" value="ECO:0007669"/>
    <property type="project" value="UniProtKB-SubCell"/>
</dbReference>
<comment type="subcellular location">
    <subcellularLocation>
        <location evidence="1">Cytoplasm</location>
    </subcellularLocation>
</comment>